<comment type="caution">
    <text evidence="2">The sequence shown here is derived from an EMBL/GenBank/DDBJ whole genome shotgun (WGS) entry which is preliminary data.</text>
</comment>
<name>A0A941J5Y2_9BACI</name>
<evidence type="ECO:0000313" key="3">
    <source>
        <dbReference type="Proteomes" id="UP000680045"/>
    </source>
</evidence>
<dbReference type="Proteomes" id="UP000680045">
    <property type="component" value="Unassembled WGS sequence"/>
</dbReference>
<keyword evidence="1" id="KW-0812">Transmembrane</keyword>
<keyword evidence="1" id="KW-1133">Transmembrane helix</keyword>
<sequence>MNLHDLLVNSLYLFVSLADLLVNSAHILVIIIYGNQLRPPTWKYS</sequence>
<protein>
    <submittedName>
        <fullName evidence="2">Uncharacterized protein</fullName>
    </submittedName>
</protein>
<gene>
    <name evidence="2" type="ORF">KEH51_19595</name>
</gene>
<keyword evidence="1" id="KW-0472">Membrane</keyword>
<accession>A0A941J5Y2</accession>
<feature type="transmembrane region" description="Helical" evidence="1">
    <location>
        <begin position="12"/>
        <end position="33"/>
    </location>
</feature>
<dbReference type="AlphaFoldDB" id="A0A941J5Y2"/>
<evidence type="ECO:0000313" key="2">
    <source>
        <dbReference type="EMBL" id="MBR8645512.1"/>
    </source>
</evidence>
<reference evidence="2" key="1">
    <citation type="submission" date="2021-04" db="EMBL/GenBank/DDBJ databases">
        <title>Whole genome sequencing of Enterococci isolates from hospitalized patients.</title>
        <authorList>
            <person name="Ogoti B.M."/>
            <person name="Onyambu F.G."/>
        </authorList>
    </citation>
    <scope>NUCLEOTIDE SEQUENCE</scope>
    <source>
        <strain evidence="2">242</strain>
    </source>
</reference>
<organism evidence="2 3">
    <name type="scientific">Peribacillus frigoritolerans</name>
    <dbReference type="NCBI Taxonomy" id="450367"/>
    <lineage>
        <taxon>Bacteria</taxon>
        <taxon>Bacillati</taxon>
        <taxon>Bacillota</taxon>
        <taxon>Bacilli</taxon>
        <taxon>Bacillales</taxon>
        <taxon>Bacillaceae</taxon>
        <taxon>Peribacillus</taxon>
    </lineage>
</organism>
<dbReference type="EMBL" id="JAGTPW010000038">
    <property type="protein sequence ID" value="MBR8645512.1"/>
    <property type="molecule type" value="Genomic_DNA"/>
</dbReference>
<evidence type="ECO:0000256" key="1">
    <source>
        <dbReference type="SAM" id="Phobius"/>
    </source>
</evidence>
<proteinExistence type="predicted"/>